<evidence type="ECO:0000256" key="7">
    <source>
        <dbReference type="ARBA" id="ARBA00022576"/>
    </source>
</evidence>
<dbReference type="PANTHER" id="PTHR43552:SF1">
    <property type="entry name" value="DIAMINOBUTYRATE--2-OXOGLUTARATE AMINOTRANSFERASE"/>
    <property type="match status" value="1"/>
</dbReference>
<dbReference type="PANTHER" id="PTHR43552">
    <property type="entry name" value="DIAMINOBUTYRATE--2-OXOGLUTARATE AMINOTRANSFERASE"/>
    <property type="match status" value="1"/>
</dbReference>
<keyword evidence="9" id="KW-0663">Pyridoxal phosphate</keyword>
<keyword evidence="8" id="KW-0808">Transferase</keyword>
<evidence type="ECO:0000256" key="1">
    <source>
        <dbReference type="ARBA" id="ARBA00001933"/>
    </source>
</evidence>
<sequence>MTEPVPGEAPSGRPGGGCAAAEADIAGASADWGPAAGVTGAAVSAVGVAAVGVPVGEAPVGGASVAGPRSDGPCSDRTPSARASAIETLVTEDSFVDKSLGGTPVARTAVVGTPAAEASAIRSPLAGAPEAGRPVGEAVDPAVAPPTGGRPAHEGILRRQSARESAARTYARALPIVPVRARGLTIEGADGRRYLDCLSGAGTLALGHNHPVVLEAIRKVLDSGAPLHVLDLATPVKDAFITELFRTLPPELAGRARVQFCGPAGTDAVEAALKLVRAATGRTGVLAFTGAYHGMTAGSLEASGGAFDVRVTRLPYPQDYRCPFGVGGERGAELAARWTESVLDDPKSGVRPPAGMILEPVQGEGGVIPAPDAWMRRMRQITADRSIPLIADEVQTGVGRTGAFWAVEHSGVTPDVMVLSKAIGGSLPLAVIVYRDDLDIWEPGAHAGTFRGNQLAMAAGTATLAYVRANGLADRAATLGAHMLGQLRQLARQFPCMGHVRGRGLMIGIEMVDPEGACGNSEPGWEGGSEGGSWDRAGGEIALGPAQREMTALSAAPDQGGAALLAGPGQAGGSAGTDSPGLHPPARVMRTPVDAARGPHPAAPGMAVAVQRECLRRGLIVELGGRHASVVRLLPPLTITDEQAAAVLDRLADAMAAVARTHTGRAGQAERGQPDPPQQPTGPPPRHGTGAQDTS</sequence>
<comment type="catalytic activity">
    <reaction evidence="13">
        <text>L-2,4-diaminobutanoate + 2-oxoglutarate = L-aspartate 4-semialdehyde + L-glutamate</text>
        <dbReference type="Rhea" id="RHEA:11160"/>
        <dbReference type="ChEBI" id="CHEBI:16810"/>
        <dbReference type="ChEBI" id="CHEBI:29985"/>
        <dbReference type="ChEBI" id="CHEBI:58761"/>
        <dbReference type="ChEBI" id="CHEBI:537519"/>
        <dbReference type="EC" id="2.6.1.76"/>
    </reaction>
</comment>
<feature type="compositionally biased region" description="Pro residues" evidence="14">
    <location>
        <begin position="674"/>
        <end position="686"/>
    </location>
</feature>
<evidence type="ECO:0000256" key="9">
    <source>
        <dbReference type="ARBA" id="ARBA00022898"/>
    </source>
</evidence>
<evidence type="ECO:0000256" key="10">
    <source>
        <dbReference type="ARBA" id="ARBA00029744"/>
    </source>
</evidence>
<dbReference type="InterPro" id="IPR015421">
    <property type="entry name" value="PyrdxlP-dep_Trfase_major"/>
</dbReference>
<reference evidence="15" key="1">
    <citation type="journal article" date="2014" name="Int. J. Syst. Evol. Microbiol.">
        <title>Complete genome sequence of Corynebacterium casei LMG S-19264T (=DSM 44701T), isolated from a smear-ripened cheese.</title>
        <authorList>
            <consortium name="US DOE Joint Genome Institute (JGI-PGF)"/>
            <person name="Walter F."/>
            <person name="Albersmeier A."/>
            <person name="Kalinowski J."/>
            <person name="Ruckert C."/>
        </authorList>
    </citation>
    <scope>NUCLEOTIDE SEQUENCE</scope>
    <source>
        <strain evidence="15">JCM 4346</strain>
    </source>
</reference>
<evidence type="ECO:0000313" key="15">
    <source>
        <dbReference type="EMBL" id="GGR24442.1"/>
    </source>
</evidence>
<comment type="similarity">
    <text evidence="4">Belongs to the class-III pyridoxal-phosphate-dependent aminotransferase family.</text>
</comment>
<dbReference type="AlphaFoldDB" id="A0A918FAD1"/>
<dbReference type="SUPFAM" id="SSF53383">
    <property type="entry name" value="PLP-dependent transferases"/>
    <property type="match status" value="2"/>
</dbReference>
<comment type="function">
    <text evidence="2">Catalyzes reversively the conversion of L-aspartate beta-semialdehyde (ASA) to L-2,4-diaminobutyrate (DABA) by transamination with L-glutamate.</text>
</comment>
<dbReference type="InterPro" id="IPR049704">
    <property type="entry name" value="Aminotrans_3_PPA_site"/>
</dbReference>
<keyword evidence="16" id="KW-1185">Reference proteome</keyword>
<evidence type="ECO:0000256" key="14">
    <source>
        <dbReference type="SAM" id="MobiDB-lite"/>
    </source>
</evidence>
<evidence type="ECO:0000256" key="3">
    <source>
        <dbReference type="ARBA" id="ARBA00004946"/>
    </source>
</evidence>
<name>A0A918FAD1_9ACTN</name>
<evidence type="ECO:0000256" key="8">
    <source>
        <dbReference type="ARBA" id="ARBA00022679"/>
    </source>
</evidence>
<evidence type="ECO:0000256" key="5">
    <source>
        <dbReference type="ARBA" id="ARBA00013155"/>
    </source>
</evidence>
<dbReference type="Proteomes" id="UP000658320">
    <property type="component" value="Unassembled WGS sequence"/>
</dbReference>
<dbReference type="CDD" id="cd00610">
    <property type="entry name" value="OAT_like"/>
    <property type="match status" value="1"/>
</dbReference>
<dbReference type="Gene3D" id="3.90.1150.10">
    <property type="entry name" value="Aspartate Aminotransferase, domain 1"/>
    <property type="match status" value="2"/>
</dbReference>
<feature type="region of interest" description="Disordered" evidence="14">
    <location>
        <begin position="62"/>
        <end position="82"/>
    </location>
</feature>
<evidence type="ECO:0000256" key="2">
    <source>
        <dbReference type="ARBA" id="ARBA00002189"/>
    </source>
</evidence>
<dbReference type="InterPro" id="IPR004637">
    <property type="entry name" value="Dat"/>
</dbReference>
<feature type="region of interest" description="Disordered" evidence="14">
    <location>
        <begin position="560"/>
        <end position="586"/>
    </location>
</feature>
<dbReference type="InterPro" id="IPR015424">
    <property type="entry name" value="PyrdxlP-dep_Trfase"/>
</dbReference>
<dbReference type="GO" id="GO:0045303">
    <property type="term" value="F:diaminobutyrate-2-oxoglutarate transaminase activity"/>
    <property type="evidence" value="ECO:0007669"/>
    <property type="project" value="UniProtKB-EC"/>
</dbReference>
<reference evidence="15" key="2">
    <citation type="submission" date="2020-09" db="EMBL/GenBank/DDBJ databases">
        <authorList>
            <person name="Sun Q."/>
            <person name="Ohkuma M."/>
        </authorList>
    </citation>
    <scope>NUCLEOTIDE SEQUENCE</scope>
    <source>
        <strain evidence="15">JCM 4346</strain>
    </source>
</reference>
<organism evidence="15 16">
    <name type="scientific">Streptomyces aurantiogriseus</name>
    <dbReference type="NCBI Taxonomy" id="66870"/>
    <lineage>
        <taxon>Bacteria</taxon>
        <taxon>Bacillati</taxon>
        <taxon>Actinomycetota</taxon>
        <taxon>Actinomycetes</taxon>
        <taxon>Kitasatosporales</taxon>
        <taxon>Streptomycetaceae</taxon>
        <taxon>Streptomyces</taxon>
    </lineage>
</organism>
<evidence type="ECO:0000256" key="11">
    <source>
        <dbReference type="ARBA" id="ARBA00030665"/>
    </source>
</evidence>
<accession>A0A918FAD1</accession>
<comment type="caution">
    <text evidence="15">The sequence shown here is derived from an EMBL/GenBank/DDBJ whole genome shotgun (WGS) entry which is preliminary data.</text>
</comment>
<evidence type="ECO:0000256" key="12">
    <source>
        <dbReference type="ARBA" id="ARBA00031476"/>
    </source>
</evidence>
<protein>
    <recommendedName>
        <fullName evidence="6">Diaminobutyrate--2-oxoglutarate transaminase</fullName>
        <ecNumber evidence="5">2.6.1.76</ecNumber>
    </recommendedName>
    <alternativeName>
        <fullName evidence="11">DABA aminotransferase</fullName>
    </alternativeName>
    <alternativeName>
        <fullName evidence="12">Diaminobutyrate--2-oxoglutarate aminotransferase</fullName>
    </alternativeName>
    <alternativeName>
        <fullName evidence="10">L-2,4-diaminobutyric acid transaminase</fullName>
    </alternativeName>
</protein>
<dbReference type="Pfam" id="PF00202">
    <property type="entry name" value="Aminotran_3"/>
    <property type="match status" value="1"/>
</dbReference>
<evidence type="ECO:0000256" key="4">
    <source>
        <dbReference type="ARBA" id="ARBA00008954"/>
    </source>
</evidence>
<dbReference type="EMBL" id="BMSX01000010">
    <property type="protein sequence ID" value="GGR24442.1"/>
    <property type="molecule type" value="Genomic_DNA"/>
</dbReference>
<keyword evidence="7" id="KW-0032">Aminotransferase</keyword>
<comment type="cofactor">
    <cofactor evidence="1">
        <name>pyridoxal 5'-phosphate</name>
        <dbReference type="ChEBI" id="CHEBI:597326"/>
    </cofactor>
</comment>
<dbReference type="InterPro" id="IPR005814">
    <property type="entry name" value="Aminotrans_3"/>
</dbReference>
<dbReference type="GO" id="GO:0030170">
    <property type="term" value="F:pyridoxal phosphate binding"/>
    <property type="evidence" value="ECO:0007669"/>
    <property type="project" value="InterPro"/>
</dbReference>
<feature type="region of interest" description="Disordered" evidence="14">
    <location>
        <begin position="661"/>
        <end position="695"/>
    </location>
</feature>
<dbReference type="EC" id="2.6.1.76" evidence="5"/>
<dbReference type="NCBIfam" id="TIGR00709">
    <property type="entry name" value="dat"/>
    <property type="match status" value="1"/>
</dbReference>
<evidence type="ECO:0000256" key="13">
    <source>
        <dbReference type="ARBA" id="ARBA00049111"/>
    </source>
</evidence>
<gene>
    <name evidence="15" type="ORF">GCM10010251_45660</name>
</gene>
<proteinExistence type="inferred from homology"/>
<dbReference type="PROSITE" id="PS00600">
    <property type="entry name" value="AA_TRANSFER_CLASS_3"/>
    <property type="match status" value="1"/>
</dbReference>
<evidence type="ECO:0000313" key="16">
    <source>
        <dbReference type="Proteomes" id="UP000658320"/>
    </source>
</evidence>
<dbReference type="InterPro" id="IPR015422">
    <property type="entry name" value="PyrdxlP-dep_Trfase_small"/>
</dbReference>
<evidence type="ECO:0000256" key="6">
    <source>
        <dbReference type="ARBA" id="ARBA00014798"/>
    </source>
</evidence>
<dbReference type="Gene3D" id="3.40.640.10">
    <property type="entry name" value="Type I PLP-dependent aspartate aminotransferase-like (Major domain)"/>
    <property type="match status" value="1"/>
</dbReference>
<comment type="pathway">
    <text evidence="3">Amine and polyamine biosynthesis; ectoine biosynthesis; L-ectoine from L-aspartate 4-semialdehyde: step 1/3.</text>
</comment>